<name>A0A1C6RZS7_9ACTN</name>
<keyword evidence="2" id="KW-1185">Reference proteome</keyword>
<sequence>MAKQRVYDHSDLKELMDNTGGWARNWDEVLRYLRGPAVRDADFSKKEVPVLIEDVERLRDQNVPFDWDYRKAWHAITGEKTDHLPPPEGIVEPPTNPIELEDRYLKGLTFPADKNAVLDRAHKNKAPDRVVQVLERLKKKKNFKDMPDLIESVGDLTWDHD</sequence>
<accession>A0A1C6RZS7</accession>
<dbReference type="RefSeq" id="WP_176731675.1">
    <property type="nucleotide sequence ID" value="NZ_FMHV01000002.1"/>
</dbReference>
<evidence type="ECO:0000313" key="1">
    <source>
        <dbReference type="EMBL" id="SCL22711.1"/>
    </source>
</evidence>
<protein>
    <recommendedName>
        <fullName evidence="3">DUF2795 domain-containing protein</fullName>
    </recommendedName>
</protein>
<dbReference type="InterPro" id="IPR021527">
    <property type="entry name" value="DUF2795"/>
</dbReference>
<dbReference type="EMBL" id="FMHV01000002">
    <property type="protein sequence ID" value="SCL22711.1"/>
    <property type="molecule type" value="Genomic_DNA"/>
</dbReference>
<gene>
    <name evidence="1" type="ORF">GA0070624_2584</name>
</gene>
<dbReference type="Proteomes" id="UP000199413">
    <property type="component" value="Unassembled WGS sequence"/>
</dbReference>
<dbReference type="AlphaFoldDB" id="A0A1C6RZS7"/>
<evidence type="ECO:0008006" key="3">
    <source>
        <dbReference type="Google" id="ProtNLM"/>
    </source>
</evidence>
<organism evidence="1 2">
    <name type="scientific">Micromonospora rhizosphaerae</name>
    <dbReference type="NCBI Taxonomy" id="568872"/>
    <lineage>
        <taxon>Bacteria</taxon>
        <taxon>Bacillati</taxon>
        <taxon>Actinomycetota</taxon>
        <taxon>Actinomycetes</taxon>
        <taxon>Micromonosporales</taxon>
        <taxon>Micromonosporaceae</taxon>
        <taxon>Micromonospora</taxon>
    </lineage>
</organism>
<reference evidence="2" key="1">
    <citation type="submission" date="2016-06" db="EMBL/GenBank/DDBJ databases">
        <authorList>
            <person name="Varghese N."/>
            <person name="Submissions Spin"/>
        </authorList>
    </citation>
    <scope>NUCLEOTIDE SEQUENCE [LARGE SCALE GENOMIC DNA]</scope>
    <source>
        <strain evidence="2">DSM 45431</strain>
    </source>
</reference>
<proteinExistence type="predicted"/>
<dbReference type="Pfam" id="PF11387">
    <property type="entry name" value="DUF2795"/>
    <property type="match status" value="1"/>
</dbReference>
<evidence type="ECO:0000313" key="2">
    <source>
        <dbReference type="Proteomes" id="UP000199413"/>
    </source>
</evidence>